<name>A0A1I7WHP9_HETBA</name>
<organism evidence="1 2">
    <name type="scientific">Heterorhabditis bacteriophora</name>
    <name type="common">Entomopathogenic nematode worm</name>
    <dbReference type="NCBI Taxonomy" id="37862"/>
    <lineage>
        <taxon>Eukaryota</taxon>
        <taxon>Metazoa</taxon>
        <taxon>Ecdysozoa</taxon>
        <taxon>Nematoda</taxon>
        <taxon>Chromadorea</taxon>
        <taxon>Rhabditida</taxon>
        <taxon>Rhabditina</taxon>
        <taxon>Rhabditomorpha</taxon>
        <taxon>Strongyloidea</taxon>
        <taxon>Heterorhabditidae</taxon>
        <taxon>Heterorhabditis</taxon>
    </lineage>
</organism>
<dbReference type="WBParaSite" id="Hba_04490">
    <property type="protein sequence ID" value="Hba_04490"/>
    <property type="gene ID" value="Hba_04490"/>
</dbReference>
<evidence type="ECO:0000313" key="1">
    <source>
        <dbReference type="Proteomes" id="UP000095283"/>
    </source>
</evidence>
<keyword evidence="1" id="KW-1185">Reference proteome</keyword>
<dbReference type="AlphaFoldDB" id="A0A1I7WHP9"/>
<sequence length="28" mass="3364">MLNFEKNYGPKTKEIEQFNRSIHITLVI</sequence>
<evidence type="ECO:0000313" key="2">
    <source>
        <dbReference type="WBParaSite" id="Hba_04490"/>
    </source>
</evidence>
<protein>
    <submittedName>
        <fullName evidence="2">Uncharacterized protein</fullName>
    </submittedName>
</protein>
<proteinExistence type="predicted"/>
<reference evidence="2" key="1">
    <citation type="submission" date="2016-11" db="UniProtKB">
        <authorList>
            <consortium name="WormBaseParasite"/>
        </authorList>
    </citation>
    <scope>IDENTIFICATION</scope>
</reference>
<dbReference type="Proteomes" id="UP000095283">
    <property type="component" value="Unplaced"/>
</dbReference>
<accession>A0A1I7WHP9</accession>